<proteinExistence type="predicted"/>
<sequence>MPIIPETHCAPHKLNLVAQQASKNFPSLQRYQRLVGSIYGYLTNNASRQTRLKEMTDILETDHAKNTPIQHNQPISINRLFKRLAIDFATIDFHDGVPKRRVLYAIDYFSRTSILKKYLDMSYDDLLEECSKVEVQLSDSERKLIKEDTRDQARGSFLQTQGWENWRFDQ</sequence>
<name>C3Y884_BRAFL</name>
<dbReference type="EMBL" id="GG666491">
    <property type="protein sequence ID" value="EEN63553.1"/>
    <property type="molecule type" value="Genomic_DNA"/>
</dbReference>
<dbReference type="InParanoid" id="C3Y884"/>
<protein>
    <submittedName>
        <fullName evidence="1">Uncharacterized protein</fullName>
    </submittedName>
</protein>
<accession>C3Y884</accession>
<reference evidence="1" key="1">
    <citation type="journal article" date="2008" name="Nature">
        <title>The amphioxus genome and the evolution of the chordate karyotype.</title>
        <authorList>
            <consortium name="US DOE Joint Genome Institute (JGI-PGF)"/>
            <person name="Putnam N.H."/>
            <person name="Butts T."/>
            <person name="Ferrier D.E.K."/>
            <person name="Furlong R.F."/>
            <person name="Hellsten U."/>
            <person name="Kawashima T."/>
            <person name="Robinson-Rechavi M."/>
            <person name="Shoguchi E."/>
            <person name="Terry A."/>
            <person name="Yu J.-K."/>
            <person name="Benito-Gutierrez E.L."/>
            <person name="Dubchak I."/>
            <person name="Garcia-Fernandez J."/>
            <person name="Gibson-Brown J.J."/>
            <person name="Grigoriev I.V."/>
            <person name="Horton A.C."/>
            <person name="de Jong P.J."/>
            <person name="Jurka J."/>
            <person name="Kapitonov V.V."/>
            <person name="Kohara Y."/>
            <person name="Kuroki Y."/>
            <person name="Lindquist E."/>
            <person name="Lucas S."/>
            <person name="Osoegawa K."/>
            <person name="Pennacchio L.A."/>
            <person name="Salamov A.A."/>
            <person name="Satou Y."/>
            <person name="Sauka-Spengler T."/>
            <person name="Schmutz J."/>
            <person name="Shin-I T."/>
            <person name="Toyoda A."/>
            <person name="Bronner-Fraser M."/>
            <person name="Fujiyama A."/>
            <person name="Holland L.Z."/>
            <person name="Holland P.W.H."/>
            <person name="Satoh N."/>
            <person name="Rokhsar D.S."/>
        </authorList>
    </citation>
    <scope>NUCLEOTIDE SEQUENCE [LARGE SCALE GENOMIC DNA]</scope>
    <source>
        <strain evidence="1">S238N-H82</strain>
        <tissue evidence="1">Testes</tissue>
    </source>
</reference>
<gene>
    <name evidence="1" type="ORF">BRAFLDRAFT_106492</name>
</gene>
<dbReference type="AlphaFoldDB" id="C3Y884"/>
<evidence type="ECO:0000313" key="1">
    <source>
        <dbReference type="EMBL" id="EEN63553.1"/>
    </source>
</evidence>
<organism>
    <name type="scientific">Branchiostoma floridae</name>
    <name type="common">Florida lancelet</name>
    <name type="synonym">Amphioxus</name>
    <dbReference type="NCBI Taxonomy" id="7739"/>
    <lineage>
        <taxon>Eukaryota</taxon>
        <taxon>Metazoa</taxon>
        <taxon>Chordata</taxon>
        <taxon>Cephalochordata</taxon>
        <taxon>Leptocardii</taxon>
        <taxon>Amphioxiformes</taxon>
        <taxon>Branchiostomatidae</taxon>
        <taxon>Branchiostoma</taxon>
    </lineage>
</organism>